<feature type="transmembrane region" description="Helical" evidence="1">
    <location>
        <begin position="196"/>
        <end position="218"/>
    </location>
</feature>
<keyword evidence="4" id="KW-1185">Reference proteome</keyword>
<keyword evidence="2" id="KW-0732">Signal</keyword>
<evidence type="ECO:0000313" key="4">
    <source>
        <dbReference type="Proteomes" id="UP000199544"/>
    </source>
</evidence>
<evidence type="ECO:0008006" key="5">
    <source>
        <dbReference type="Google" id="ProtNLM"/>
    </source>
</evidence>
<sequence length="281" mass="30573">MKKYPVLISITMVFMVALTLAAPNVYGAEKNVIKQKDVIVPARQSIENIIVFGHDAIVKGKVKTAVIVINGDVDIKKNAKIKELVLVIGGHVKQEAGSKVTDNIIAINLNSPSQNSLFLGGLVLISGWLLRLISSIMLVFLTVIAGLSLHKRINSLAGLTKGQAPRLILSGAIISAALLVVSVLLAITVIGIPVSILLLLFPVLVFITGLAIYSHELASQFSSLEDKPPWLRYLTGSFVLVSLFNFPIIGSIFFLLLFFLSLGGAFKFLFERFRARKRKNI</sequence>
<gene>
    <name evidence="3" type="ORF">SAMN04488137_0322</name>
</gene>
<feature type="signal peptide" evidence="2">
    <location>
        <begin position="1"/>
        <end position="21"/>
    </location>
</feature>
<evidence type="ECO:0000313" key="3">
    <source>
        <dbReference type="EMBL" id="SDM47680.1"/>
    </source>
</evidence>
<feature type="transmembrane region" description="Helical" evidence="1">
    <location>
        <begin position="167"/>
        <end position="190"/>
    </location>
</feature>
<dbReference type="STRING" id="459525.SAMN04488137_0322"/>
<dbReference type="Proteomes" id="UP000199544">
    <property type="component" value="Unassembled WGS sequence"/>
</dbReference>
<dbReference type="EMBL" id="FNHW01000001">
    <property type="protein sequence ID" value="SDM47680.1"/>
    <property type="molecule type" value="Genomic_DNA"/>
</dbReference>
<keyword evidence="1" id="KW-0472">Membrane</keyword>
<proteinExistence type="predicted"/>
<keyword evidence="1" id="KW-1133">Transmembrane helix</keyword>
<dbReference type="RefSeq" id="WP_090232047.1">
    <property type="nucleotide sequence ID" value="NZ_FNHW01000001.1"/>
</dbReference>
<protein>
    <recommendedName>
        <fullName evidence="5">Polymer-forming cytoskeletal protein</fullName>
    </recommendedName>
</protein>
<dbReference type="OrthoDB" id="2942116at2"/>
<dbReference type="AlphaFoldDB" id="A0A1G9TJ37"/>
<feature type="chain" id="PRO_5039398836" description="Polymer-forming cytoskeletal protein" evidence="2">
    <location>
        <begin position="22"/>
        <end position="281"/>
    </location>
</feature>
<evidence type="ECO:0000256" key="1">
    <source>
        <dbReference type="SAM" id="Phobius"/>
    </source>
</evidence>
<name>A0A1G9TJ37_9BACL</name>
<organism evidence="3 4">
    <name type="scientific">Fictibacillus solisalsi</name>
    <dbReference type="NCBI Taxonomy" id="459525"/>
    <lineage>
        <taxon>Bacteria</taxon>
        <taxon>Bacillati</taxon>
        <taxon>Bacillota</taxon>
        <taxon>Bacilli</taxon>
        <taxon>Bacillales</taxon>
        <taxon>Fictibacillaceae</taxon>
        <taxon>Fictibacillus</taxon>
    </lineage>
</organism>
<feature type="transmembrane region" description="Helical" evidence="1">
    <location>
        <begin position="252"/>
        <end position="270"/>
    </location>
</feature>
<feature type="transmembrane region" description="Helical" evidence="1">
    <location>
        <begin position="117"/>
        <end position="147"/>
    </location>
</feature>
<evidence type="ECO:0000256" key="2">
    <source>
        <dbReference type="SAM" id="SignalP"/>
    </source>
</evidence>
<accession>A0A1G9TJ37</accession>
<keyword evidence="1" id="KW-0812">Transmembrane</keyword>
<reference evidence="4" key="1">
    <citation type="submission" date="2016-10" db="EMBL/GenBank/DDBJ databases">
        <authorList>
            <person name="Varghese N."/>
            <person name="Submissions S."/>
        </authorList>
    </citation>
    <scope>NUCLEOTIDE SEQUENCE [LARGE SCALE GENOMIC DNA]</scope>
    <source>
        <strain evidence="4">CGMCC 1.6854</strain>
    </source>
</reference>